<keyword evidence="1" id="KW-0067">ATP-binding</keyword>
<sequence length="337" mass="37183">MSSDITVAIVGAAGERHCLYLKDELNKQGAAAVILDTVAMPSFPLALRSGSRLGIEAAMDNNSCLSGYESGYNGQPLHPVHVFFLRALFLPTPSFDAGEIQEQIEREGYIAYAAQRERYATWLSWLKCLTLHGKLLINPVDTLLLHFAKPYQIEMLRMAGIPVPDTLVTGNGDDVLSFSRYRDVIYKPVAGGAHCHLLKEEDKQPERLKTLEYAPALFQEYVSGKDIRVFVLDGRILGAFQLEGEGVDYRAGQAAVTPIAISETVAELCIRACRTVGLLFSGVDLKMRKDGSFVMLECNPSPMFEGFDRTAPISIVSQLAAYMIDQAHARRQIAIPR</sequence>
<keyword evidence="1" id="KW-0547">Nucleotide-binding</keyword>
<dbReference type="InterPro" id="IPR013651">
    <property type="entry name" value="ATP-grasp_RimK-type"/>
</dbReference>
<protein>
    <submittedName>
        <fullName evidence="3">ATP-grasp domain-containing protein</fullName>
    </submittedName>
</protein>
<evidence type="ECO:0000259" key="2">
    <source>
        <dbReference type="PROSITE" id="PS50975"/>
    </source>
</evidence>
<gene>
    <name evidence="3" type="ORF">K0T92_15665</name>
</gene>
<dbReference type="Pfam" id="PF08443">
    <property type="entry name" value="RimK"/>
    <property type="match status" value="1"/>
</dbReference>
<dbReference type="Gene3D" id="3.30.470.20">
    <property type="entry name" value="ATP-grasp fold, B domain"/>
    <property type="match status" value="1"/>
</dbReference>
<dbReference type="RefSeq" id="WP_219873423.1">
    <property type="nucleotide sequence ID" value="NZ_JAHZIJ010000011.1"/>
</dbReference>
<keyword evidence="4" id="KW-1185">Reference proteome</keyword>
<feature type="domain" description="ATP-grasp" evidence="2">
    <location>
        <begin position="153"/>
        <end position="324"/>
    </location>
</feature>
<dbReference type="Proteomes" id="UP000812277">
    <property type="component" value="Unassembled WGS sequence"/>
</dbReference>
<evidence type="ECO:0000313" key="3">
    <source>
        <dbReference type="EMBL" id="MBW7476181.1"/>
    </source>
</evidence>
<dbReference type="SUPFAM" id="SSF56059">
    <property type="entry name" value="Glutathione synthetase ATP-binding domain-like"/>
    <property type="match status" value="1"/>
</dbReference>
<evidence type="ECO:0000313" key="4">
    <source>
        <dbReference type="Proteomes" id="UP000812277"/>
    </source>
</evidence>
<comment type="caution">
    <text evidence="3">The sequence shown here is derived from an EMBL/GenBank/DDBJ whole genome shotgun (WGS) entry which is preliminary data.</text>
</comment>
<dbReference type="PANTHER" id="PTHR21621:SF0">
    <property type="entry name" value="BETA-CITRYLGLUTAMATE SYNTHASE B-RELATED"/>
    <property type="match status" value="1"/>
</dbReference>
<name>A0ABS7D9D7_9BACL</name>
<reference evidence="3 4" key="1">
    <citation type="submission" date="2021-07" db="EMBL/GenBank/DDBJ databases">
        <title>Paenibacillus radiodurans sp. nov., isolated from the southeastern edge of Tengger Desert.</title>
        <authorList>
            <person name="Zhang G."/>
        </authorList>
    </citation>
    <scope>NUCLEOTIDE SEQUENCE [LARGE SCALE GENOMIC DNA]</scope>
    <source>
        <strain evidence="3 4">DT7-4</strain>
    </source>
</reference>
<dbReference type="PANTHER" id="PTHR21621">
    <property type="entry name" value="RIBOSOMAL PROTEIN S6 MODIFICATION PROTEIN"/>
    <property type="match status" value="1"/>
</dbReference>
<dbReference type="InterPro" id="IPR011761">
    <property type="entry name" value="ATP-grasp"/>
</dbReference>
<accession>A0ABS7D9D7</accession>
<organism evidence="3 4">
    <name type="scientific">Paenibacillus oenotherae</name>
    <dbReference type="NCBI Taxonomy" id="1435645"/>
    <lineage>
        <taxon>Bacteria</taxon>
        <taxon>Bacillati</taxon>
        <taxon>Bacillota</taxon>
        <taxon>Bacilli</taxon>
        <taxon>Bacillales</taxon>
        <taxon>Paenibacillaceae</taxon>
        <taxon>Paenibacillus</taxon>
    </lineage>
</organism>
<evidence type="ECO:0000256" key="1">
    <source>
        <dbReference type="PROSITE-ProRule" id="PRU00409"/>
    </source>
</evidence>
<dbReference type="EMBL" id="JAHZIJ010000011">
    <property type="protein sequence ID" value="MBW7476181.1"/>
    <property type="molecule type" value="Genomic_DNA"/>
</dbReference>
<proteinExistence type="predicted"/>
<dbReference type="PROSITE" id="PS50975">
    <property type="entry name" value="ATP_GRASP"/>
    <property type="match status" value="1"/>
</dbReference>